<sequence>MTGVPQGSVLSCWLFLIAINGIADNLGTNIKSLLFVDDLAILVSGKPEDDIRTPAQNAIDLLSRRAEMMGC</sequence>
<feature type="non-terminal residue" evidence="3">
    <location>
        <position position="71"/>
    </location>
</feature>
<name>A0A023F1W5_TRIIF</name>
<organism evidence="3">
    <name type="scientific">Triatoma infestans</name>
    <name type="common">Assassin bug</name>
    <dbReference type="NCBI Taxonomy" id="30076"/>
    <lineage>
        <taxon>Eukaryota</taxon>
        <taxon>Metazoa</taxon>
        <taxon>Ecdysozoa</taxon>
        <taxon>Arthropoda</taxon>
        <taxon>Hexapoda</taxon>
        <taxon>Insecta</taxon>
        <taxon>Pterygota</taxon>
        <taxon>Neoptera</taxon>
        <taxon>Paraneoptera</taxon>
        <taxon>Hemiptera</taxon>
        <taxon>Heteroptera</taxon>
        <taxon>Panheteroptera</taxon>
        <taxon>Cimicomorpha</taxon>
        <taxon>Reduviidae</taxon>
        <taxon>Triatominae</taxon>
        <taxon>Triatoma</taxon>
    </lineage>
</organism>
<dbReference type="AlphaFoldDB" id="A0A023F1W5"/>
<keyword evidence="1" id="KW-0732">Signal</keyword>
<feature type="chain" id="PRO_5001515686" evidence="1">
    <location>
        <begin position="24"/>
        <end position="71"/>
    </location>
</feature>
<dbReference type="Pfam" id="PF00078">
    <property type="entry name" value="RVT_1"/>
    <property type="match status" value="1"/>
</dbReference>
<dbReference type="PROSITE" id="PS50878">
    <property type="entry name" value="RT_POL"/>
    <property type="match status" value="1"/>
</dbReference>
<feature type="domain" description="Reverse transcriptase" evidence="2">
    <location>
        <begin position="1"/>
        <end position="71"/>
    </location>
</feature>
<evidence type="ECO:0000259" key="2">
    <source>
        <dbReference type="PROSITE" id="PS50878"/>
    </source>
</evidence>
<evidence type="ECO:0000256" key="1">
    <source>
        <dbReference type="SAM" id="SignalP"/>
    </source>
</evidence>
<dbReference type="EMBL" id="GBBI01003691">
    <property type="protein sequence ID" value="JAC15021.1"/>
    <property type="molecule type" value="mRNA"/>
</dbReference>
<accession>A0A023F1W5</accession>
<evidence type="ECO:0000313" key="3">
    <source>
        <dbReference type="EMBL" id="JAC15021.1"/>
    </source>
</evidence>
<dbReference type="InterPro" id="IPR000477">
    <property type="entry name" value="RT_dom"/>
</dbReference>
<proteinExistence type="evidence at transcript level"/>
<protein>
    <submittedName>
        <fullName evidence="3">Putative secreted protein</fullName>
    </submittedName>
</protein>
<feature type="signal peptide" evidence="1">
    <location>
        <begin position="1"/>
        <end position="23"/>
    </location>
</feature>
<reference evidence="3" key="1">
    <citation type="journal article" date="2014" name="PLoS Negl. Trop. Dis.">
        <title>An updated insight into the Sialotranscriptome of Triatoma infestans: developmental stage and geographic variations.</title>
        <authorList>
            <person name="Schwarz A."/>
            <person name="Medrano-Mercado N."/>
            <person name="Schaub G.A."/>
            <person name="Struchiner C.J."/>
            <person name="Bargues M.D."/>
            <person name="Levy M.Z."/>
            <person name="Ribeiro J.M."/>
        </authorList>
    </citation>
    <scope>NUCLEOTIDE SEQUENCE</scope>
    <source>
        <strain evidence="3">Chile</strain>
        <tissue evidence="3">Salivary glands</tissue>
    </source>
</reference>